<dbReference type="PANTHER" id="PTHR22604">
    <property type="entry name" value="OXIDOREDUCTASES"/>
    <property type="match status" value="1"/>
</dbReference>
<evidence type="ECO:0000313" key="6">
    <source>
        <dbReference type="Proteomes" id="UP000824214"/>
    </source>
</evidence>
<accession>A0A9D2LZA2</accession>
<dbReference type="Proteomes" id="UP000824214">
    <property type="component" value="Unassembled WGS sequence"/>
</dbReference>
<proteinExistence type="inferred from homology"/>
<keyword evidence="2" id="KW-0560">Oxidoreductase</keyword>
<dbReference type="PANTHER" id="PTHR22604:SF105">
    <property type="entry name" value="TRANS-1,2-DIHYDROBENZENE-1,2-DIOL DEHYDROGENASE"/>
    <property type="match status" value="1"/>
</dbReference>
<evidence type="ECO:0000313" key="5">
    <source>
        <dbReference type="EMBL" id="HJB37978.1"/>
    </source>
</evidence>
<protein>
    <submittedName>
        <fullName evidence="5">Gfo/Idh/MocA family oxidoreductase</fullName>
    </submittedName>
</protein>
<dbReference type="Gene3D" id="3.40.50.720">
    <property type="entry name" value="NAD(P)-binding Rossmann-like Domain"/>
    <property type="match status" value="1"/>
</dbReference>
<dbReference type="InterPro" id="IPR000683">
    <property type="entry name" value="Gfo/Idh/MocA-like_OxRdtase_N"/>
</dbReference>
<dbReference type="AlphaFoldDB" id="A0A9D2LZA2"/>
<dbReference type="Gene3D" id="3.30.360.10">
    <property type="entry name" value="Dihydrodipicolinate Reductase, domain 2"/>
    <property type="match status" value="1"/>
</dbReference>
<organism evidence="5 6">
    <name type="scientific">Candidatus Acutalibacter ornithocaccae</name>
    <dbReference type="NCBI Taxonomy" id="2838416"/>
    <lineage>
        <taxon>Bacteria</taxon>
        <taxon>Bacillati</taxon>
        <taxon>Bacillota</taxon>
        <taxon>Clostridia</taxon>
        <taxon>Eubacteriales</taxon>
        <taxon>Acutalibacteraceae</taxon>
        <taxon>Acutalibacter</taxon>
    </lineage>
</organism>
<dbReference type="InterPro" id="IPR055170">
    <property type="entry name" value="GFO_IDH_MocA-like_dom"/>
</dbReference>
<feature type="domain" description="Gfo/Idh/MocA-like oxidoreductase N-terminal" evidence="3">
    <location>
        <begin position="2"/>
        <end position="112"/>
    </location>
</feature>
<feature type="domain" description="GFO/IDH/MocA-like oxidoreductase" evidence="4">
    <location>
        <begin position="123"/>
        <end position="238"/>
    </location>
</feature>
<reference evidence="5" key="1">
    <citation type="journal article" date="2021" name="PeerJ">
        <title>Extensive microbial diversity within the chicken gut microbiome revealed by metagenomics and culture.</title>
        <authorList>
            <person name="Gilroy R."/>
            <person name="Ravi A."/>
            <person name="Getino M."/>
            <person name="Pursley I."/>
            <person name="Horton D.L."/>
            <person name="Alikhan N.F."/>
            <person name="Baker D."/>
            <person name="Gharbi K."/>
            <person name="Hall N."/>
            <person name="Watson M."/>
            <person name="Adriaenssens E.M."/>
            <person name="Foster-Nyarko E."/>
            <person name="Jarju S."/>
            <person name="Secka A."/>
            <person name="Antonio M."/>
            <person name="Oren A."/>
            <person name="Chaudhuri R.R."/>
            <person name="La Ragione R."/>
            <person name="Hildebrand F."/>
            <person name="Pallen M.J."/>
        </authorList>
    </citation>
    <scope>NUCLEOTIDE SEQUENCE</scope>
    <source>
        <strain evidence="5">ChiBcolR8-3208</strain>
    </source>
</reference>
<gene>
    <name evidence="5" type="ORF">H9942_07920</name>
</gene>
<dbReference type="GO" id="GO:0016491">
    <property type="term" value="F:oxidoreductase activity"/>
    <property type="evidence" value="ECO:0007669"/>
    <property type="project" value="UniProtKB-KW"/>
</dbReference>
<sequence>MGAGNIARKFADAVRQVEGAQVAAVASKSLERAQAFAQEQHIPAGYGGYQEMLQRPDIDAVYIATTNNFHYENILQCLEHGKHVLCEKSMVLHTRQAEEVFALAREKGLFLMECMWVRFLPKIQKVKEWVETGRIGKLKCAQGNLGFYAGKDLTTRAYNPALGGGSMYDLGVYLIEVLGYFATEPLTQVESTVVRAPTGVDETASFLLRYGDYLVDGQCSVGTALPENGGLYGEEGYIALRERLHTGGRVELYDKSGRLVEEYVQEDVNGFIYQVREAVRCIGAGLLESPTVPHSMTLECCRVFE</sequence>
<evidence type="ECO:0000259" key="3">
    <source>
        <dbReference type="Pfam" id="PF01408"/>
    </source>
</evidence>
<dbReference type="EMBL" id="DWXZ01000169">
    <property type="protein sequence ID" value="HJB37978.1"/>
    <property type="molecule type" value="Genomic_DNA"/>
</dbReference>
<evidence type="ECO:0000256" key="2">
    <source>
        <dbReference type="ARBA" id="ARBA00023002"/>
    </source>
</evidence>
<dbReference type="SUPFAM" id="SSF55347">
    <property type="entry name" value="Glyceraldehyde-3-phosphate dehydrogenase-like, C-terminal domain"/>
    <property type="match status" value="1"/>
</dbReference>
<evidence type="ECO:0000256" key="1">
    <source>
        <dbReference type="ARBA" id="ARBA00010928"/>
    </source>
</evidence>
<name>A0A9D2LZA2_9FIRM</name>
<evidence type="ECO:0000259" key="4">
    <source>
        <dbReference type="Pfam" id="PF22725"/>
    </source>
</evidence>
<comment type="similarity">
    <text evidence="1">Belongs to the Gfo/Idh/MocA family.</text>
</comment>
<dbReference type="SUPFAM" id="SSF51735">
    <property type="entry name" value="NAD(P)-binding Rossmann-fold domains"/>
    <property type="match status" value="1"/>
</dbReference>
<dbReference type="InterPro" id="IPR036291">
    <property type="entry name" value="NAD(P)-bd_dom_sf"/>
</dbReference>
<dbReference type="Pfam" id="PF22725">
    <property type="entry name" value="GFO_IDH_MocA_C3"/>
    <property type="match status" value="1"/>
</dbReference>
<dbReference type="Pfam" id="PF01408">
    <property type="entry name" value="GFO_IDH_MocA"/>
    <property type="match status" value="1"/>
</dbReference>
<dbReference type="GO" id="GO:0000166">
    <property type="term" value="F:nucleotide binding"/>
    <property type="evidence" value="ECO:0007669"/>
    <property type="project" value="InterPro"/>
</dbReference>
<comment type="caution">
    <text evidence="5">The sequence shown here is derived from an EMBL/GenBank/DDBJ whole genome shotgun (WGS) entry which is preliminary data.</text>
</comment>
<reference evidence="5" key="2">
    <citation type="submission" date="2021-04" db="EMBL/GenBank/DDBJ databases">
        <authorList>
            <person name="Gilroy R."/>
        </authorList>
    </citation>
    <scope>NUCLEOTIDE SEQUENCE</scope>
    <source>
        <strain evidence="5">ChiBcolR8-3208</strain>
    </source>
</reference>
<dbReference type="InterPro" id="IPR050984">
    <property type="entry name" value="Gfo/Idh/MocA_domain"/>
</dbReference>